<dbReference type="HOGENOM" id="CLU_2222147_0_0_6"/>
<dbReference type="Proteomes" id="UP000029986">
    <property type="component" value="Chromosome"/>
</dbReference>
<dbReference type="OrthoDB" id="5772916at2"/>
<protein>
    <recommendedName>
        <fullName evidence="4">YtxH domain-containing protein</fullName>
    </recommendedName>
</protein>
<reference evidence="2 3" key="1">
    <citation type="journal article" date="2014" name="Gut Pathog.">
        <title>Gene clusters of Hafnia alvei strain FB1 important in survival and pathogenesis: a draft genome perspective.</title>
        <authorList>
            <person name="Tan J.Y."/>
            <person name="Yin W.F."/>
            <person name="Chan K.G."/>
        </authorList>
    </citation>
    <scope>NUCLEOTIDE SEQUENCE [LARGE SCALE GENOMIC DNA]</scope>
    <source>
        <strain evidence="2 3">FB1</strain>
    </source>
</reference>
<name>A0A097R1L5_HAFAL</name>
<dbReference type="PATRIC" id="fig|1453496.5.peg.1931"/>
<gene>
    <name evidence="2" type="ORF">AT03_09620</name>
</gene>
<dbReference type="KEGG" id="hav:AT03_09620"/>
<evidence type="ECO:0008006" key="4">
    <source>
        <dbReference type="Google" id="ProtNLM"/>
    </source>
</evidence>
<keyword evidence="3" id="KW-1185">Reference proteome</keyword>
<sequence>MNQPNYPYGYPYYYYNNNGQGYVNPQQMPAQPVAPQPTNYRQANGRTHLLTGMVAGAAIAYLLTNRQVQQGITTTASKAWGTVRGEVEELKERLADLQAELDYYHSKEQDTE</sequence>
<dbReference type="EMBL" id="CP009706">
    <property type="protein sequence ID" value="AIU72617.1"/>
    <property type="molecule type" value="Genomic_DNA"/>
</dbReference>
<organism evidence="2 3">
    <name type="scientific">Hafnia alvei FB1</name>
    <dbReference type="NCBI Taxonomy" id="1453496"/>
    <lineage>
        <taxon>Bacteria</taxon>
        <taxon>Pseudomonadati</taxon>
        <taxon>Pseudomonadota</taxon>
        <taxon>Gammaproteobacteria</taxon>
        <taxon>Enterobacterales</taxon>
        <taxon>Hafniaceae</taxon>
        <taxon>Hafnia</taxon>
    </lineage>
</organism>
<dbReference type="eggNOG" id="ENOG50337FG">
    <property type="taxonomic scope" value="Bacteria"/>
</dbReference>
<dbReference type="AlphaFoldDB" id="A0A097R1L5"/>
<feature type="coiled-coil region" evidence="1">
    <location>
        <begin position="80"/>
        <end position="107"/>
    </location>
</feature>
<evidence type="ECO:0000313" key="3">
    <source>
        <dbReference type="Proteomes" id="UP000029986"/>
    </source>
</evidence>
<dbReference type="RefSeq" id="WP_025801869.1">
    <property type="nucleotide sequence ID" value="NZ_CP009706.1"/>
</dbReference>
<evidence type="ECO:0000313" key="2">
    <source>
        <dbReference type="EMBL" id="AIU72617.1"/>
    </source>
</evidence>
<keyword evidence="1" id="KW-0175">Coiled coil</keyword>
<proteinExistence type="predicted"/>
<evidence type="ECO:0000256" key="1">
    <source>
        <dbReference type="SAM" id="Coils"/>
    </source>
</evidence>
<accession>A0A097R1L5</accession>